<evidence type="ECO:0000256" key="3">
    <source>
        <dbReference type="ARBA" id="ARBA00012438"/>
    </source>
</evidence>
<keyword evidence="7" id="KW-0902">Two-component regulatory system</keyword>
<dbReference type="InterPro" id="IPR003660">
    <property type="entry name" value="HAMP_dom"/>
</dbReference>
<dbReference type="SMART" id="SM00388">
    <property type="entry name" value="HisKA"/>
    <property type="match status" value="1"/>
</dbReference>
<dbReference type="InterPro" id="IPR004358">
    <property type="entry name" value="Sig_transdc_His_kin-like_C"/>
</dbReference>
<comment type="caution">
    <text evidence="13">The sequence shown here is derived from an EMBL/GenBank/DDBJ whole genome shotgun (WGS) entry which is preliminary data.</text>
</comment>
<dbReference type="GO" id="GO:0016036">
    <property type="term" value="P:cellular response to phosphate starvation"/>
    <property type="evidence" value="ECO:0007669"/>
    <property type="project" value="TreeGrafter"/>
</dbReference>
<evidence type="ECO:0000256" key="6">
    <source>
        <dbReference type="ARBA" id="ARBA00022777"/>
    </source>
</evidence>
<evidence type="ECO:0000256" key="1">
    <source>
        <dbReference type="ARBA" id="ARBA00000085"/>
    </source>
</evidence>
<feature type="transmembrane region" description="Helical" evidence="9">
    <location>
        <begin position="14"/>
        <end position="37"/>
    </location>
</feature>
<dbReference type="GO" id="GO:0005886">
    <property type="term" value="C:plasma membrane"/>
    <property type="evidence" value="ECO:0007669"/>
    <property type="project" value="TreeGrafter"/>
</dbReference>
<dbReference type="CDD" id="cd00130">
    <property type="entry name" value="PAS"/>
    <property type="match status" value="1"/>
</dbReference>
<evidence type="ECO:0000259" key="10">
    <source>
        <dbReference type="PROSITE" id="PS50109"/>
    </source>
</evidence>
<dbReference type="GO" id="GO:0004721">
    <property type="term" value="F:phosphoprotein phosphatase activity"/>
    <property type="evidence" value="ECO:0007669"/>
    <property type="project" value="TreeGrafter"/>
</dbReference>
<reference evidence="13 14" key="1">
    <citation type="submission" date="2019-03" db="EMBL/GenBank/DDBJ databases">
        <title>Subsurface microbial communities from deep shales in Ohio and West Virginia, USA.</title>
        <authorList>
            <person name="Wrighton K."/>
        </authorList>
    </citation>
    <scope>NUCLEOTIDE SEQUENCE [LARGE SCALE GENOMIC DNA]</scope>
    <source>
        <strain evidence="13 14">MSL9.2</strain>
    </source>
</reference>
<dbReference type="InterPro" id="IPR003661">
    <property type="entry name" value="HisK_dim/P_dom"/>
</dbReference>
<dbReference type="PANTHER" id="PTHR45453">
    <property type="entry name" value="PHOSPHATE REGULON SENSOR PROTEIN PHOR"/>
    <property type="match status" value="1"/>
</dbReference>
<dbReference type="EMBL" id="SODA01000007">
    <property type="protein sequence ID" value="TDW05426.1"/>
    <property type="molecule type" value="Genomic_DNA"/>
</dbReference>
<dbReference type="Proteomes" id="UP000294697">
    <property type="component" value="Unassembled WGS sequence"/>
</dbReference>
<dbReference type="Gene3D" id="3.30.450.20">
    <property type="entry name" value="PAS domain"/>
    <property type="match status" value="1"/>
</dbReference>
<evidence type="ECO:0000313" key="13">
    <source>
        <dbReference type="EMBL" id="TDW05426.1"/>
    </source>
</evidence>
<dbReference type="SMART" id="SM00387">
    <property type="entry name" value="HATPase_c"/>
    <property type="match status" value="1"/>
</dbReference>
<accession>A0A4R7Z3C3</accession>
<evidence type="ECO:0000256" key="4">
    <source>
        <dbReference type="ARBA" id="ARBA00022553"/>
    </source>
</evidence>
<dbReference type="CDD" id="cd00082">
    <property type="entry name" value="HisKA"/>
    <property type="match status" value="1"/>
</dbReference>
<dbReference type="AlphaFoldDB" id="A0A4R7Z3C3"/>
<dbReference type="SMART" id="SM00304">
    <property type="entry name" value="HAMP"/>
    <property type="match status" value="1"/>
</dbReference>
<evidence type="ECO:0000313" key="14">
    <source>
        <dbReference type="Proteomes" id="UP000294697"/>
    </source>
</evidence>
<evidence type="ECO:0000259" key="12">
    <source>
        <dbReference type="PROSITE" id="PS50885"/>
    </source>
</evidence>
<dbReference type="PROSITE" id="PS50885">
    <property type="entry name" value="HAMP"/>
    <property type="match status" value="1"/>
</dbReference>
<dbReference type="GO" id="GO:0000155">
    <property type="term" value="F:phosphorelay sensor kinase activity"/>
    <property type="evidence" value="ECO:0007669"/>
    <property type="project" value="InterPro"/>
</dbReference>
<dbReference type="InterPro" id="IPR035965">
    <property type="entry name" value="PAS-like_dom_sf"/>
</dbReference>
<sequence length="593" mass="67479">MKFNLENNTFFTKLIFRFLVITMIVILIFGFSVITYFETFFIEQKESQIHKNSSAVIDYLADSKAEGNKQEIVNWLSIIGELNEGHAWLINDQGILEFSYPYSFDEERTFSGYETIFEGNTISREVNTDDFELTMLFVGMPVEYQGEVIAGLLVFTPIEEINSIIEHIIKIMLYISLFALIFILFVSYYFSRSLANPLHNMGLVAARISQGEYGKKVKIKEQGASKEIKILSESINLMSGKLQKTIKSLAEEKNKLKYVLSGMEEGILAVNSSGEIILANQSASKLFDFKDDIRGKKIGEPDLPSDIINVFKEITEKKDFDSQQLVIAREETNQYYLVHFTSIKLDDGSFWGGVAIFHDISERYRFEQLQREFVANVSHELKSPLSSIKGSVEILLDDIIDDPAEKKEYLKMILKESNSLSHLIDETLTLAEFDAGGVELNKEKINIRNLFENLQVFFKNIKKEKQSLDIELDEDLSVYANHEKIRQVLINLLSNSVKYSAVDGNIILRAEKIKEQIKISAADNGIGIPESEQQNIWERFYKVDKARTPGERSSGLGLAIVKQIVKEHQGQVFVESSSGEGSIFSFTIPEPDH</sequence>
<organism evidence="13 14">
    <name type="scientific">Halanaerobium saccharolyticum</name>
    <dbReference type="NCBI Taxonomy" id="43595"/>
    <lineage>
        <taxon>Bacteria</taxon>
        <taxon>Bacillati</taxon>
        <taxon>Bacillota</taxon>
        <taxon>Clostridia</taxon>
        <taxon>Halanaerobiales</taxon>
        <taxon>Halanaerobiaceae</taxon>
        <taxon>Halanaerobium</taxon>
    </lineage>
</organism>
<evidence type="ECO:0000256" key="2">
    <source>
        <dbReference type="ARBA" id="ARBA00004370"/>
    </source>
</evidence>
<name>A0A4R7Z3C3_9FIRM</name>
<dbReference type="Pfam" id="PF00512">
    <property type="entry name" value="HisKA"/>
    <property type="match status" value="1"/>
</dbReference>
<keyword evidence="5" id="KW-0808">Transferase</keyword>
<dbReference type="InterPro" id="IPR003594">
    <property type="entry name" value="HATPase_dom"/>
</dbReference>
<dbReference type="Gene3D" id="6.10.340.10">
    <property type="match status" value="1"/>
</dbReference>
<keyword evidence="4" id="KW-0597">Phosphoprotein</keyword>
<dbReference type="CDD" id="cd00075">
    <property type="entry name" value="HATPase"/>
    <property type="match status" value="1"/>
</dbReference>
<dbReference type="FunFam" id="1.10.287.130:FF:000001">
    <property type="entry name" value="Two-component sensor histidine kinase"/>
    <property type="match status" value="1"/>
</dbReference>
<evidence type="ECO:0000259" key="11">
    <source>
        <dbReference type="PROSITE" id="PS50112"/>
    </source>
</evidence>
<feature type="domain" description="Histidine kinase" evidence="10">
    <location>
        <begin position="376"/>
        <end position="592"/>
    </location>
</feature>
<dbReference type="InterPro" id="IPR036890">
    <property type="entry name" value="HATPase_C_sf"/>
</dbReference>
<protein>
    <recommendedName>
        <fullName evidence="3">histidine kinase</fullName>
        <ecNumber evidence="3">2.7.13.3</ecNumber>
    </recommendedName>
</protein>
<keyword evidence="6 13" id="KW-0418">Kinase</keyword>
<dbReference type="SUPFAM" id="SSF55874">
    <property type="entry name" value="ATPase domain of HSP90 chaperone/DNA topoisomerase II/histidine kinase"/>
    <property type="match status" value="1"/>
</dbReference>
<keyword evidence="8 9" id="KW-0472">Membrane</keyword>
<gene>
    <name evidence="13" type="ORF">C8C77_10737</name>
</gene>
<dbReference type="PROSITE" id="PS50112">
    <property type="entry name" value="PAS"/>
    <property type="match status" value="1"/>
</dbReference>
<feature type="domain" description="HAMP" evidence="12">
    <location>
        <begin position="192"/>
        <end position="247"/>
    </location>
</feature>
<dbReference type="OrthoDB" id="9813151at2"/>
<evidence type="ECO:0000256" key="7">
    <source>
        <dbReference type="ARBA" id="ARBA00023012"/>
    </source>
</evidence>
<dbReference type="InterPro" id="IPR050351">
    <property type="entry name" value="BphY/WalK/GraS-like"/>
</dbReference>
<dbReference type="PROSITE" id="PS50109">
    <property type="entry name" value="HIS_KIN"/>
    <property type="match status" value="1"/>
</dbReference>
<dbReference type="PANTHER" id="PTHR45453:SF1">
    <property type="entry name" value="PHOSPHATE REGULON SENSOR PROTEIN PHOR"/>
    <property type="match status" value="1"/>
</dbReference>
<dbReference type="EC" id="2.7.13.3" evidence="3"/>
<dbReference type="InterPro" id="IPR036097">
    <property type="entry name" value="HisK_dim/P_sf"/>
</dbReference>
<evidence type="ECO:0000256" key="5">
    <source>
        <dbReference type="ARBA" id="ARBA00022679"/>
    </source>
</evidence>
<dbReference type="Pfam" id="PF02518">
    <property type="entry name" value="HATPase_c"/>
    <property type="match status" value="1"/>
</dbReference>
<dbReference type="CDD" id="cd06225">
    <property type="entry name" value="HAMP"/>
    <property type="match status" value="1"/>
</dbReference>
<dbReference type="RefSeq" id="WP_111570819.1">
    <property type="nucleotide sequence ID" value="NZ_QLME01000001.1"/>
</dbReference>
<dbReference type="Gene3D" id="3.30.565.10">
    <property type="entry name" value="Histidine kinase-like ATPase, C-terminal domain"/>
    <property type="match status" value="1"/>
</dbReference>
<feature type="transmembrane region" description="Helical" evidence="9">
    <location>
        <begin position="171"/>
        <end position="190"/>
    </location>
</feature>
<dbReference type="PRINTS" id="PR00344">
    <property type="entry name" value="BCTRLSENSOR"/>
</dbReference>
<proteinExistence type="predicted"/>
<keyword evidence="9" id="KW-1133">Transmembrane helix</keyword>
<evidence type="ECO:0000256" key="9">
    <source>
        <dbReference type="SAM" id="Phobius"/>
    </source>
</evidence>
<dbReference type="FunFam" id="3.30.565.10:FF:000006">
    <property type="entry name" value="Sensor histidine kinase WalK"/>
    <property type="match status" value="1"/>
</dbReference>
<dbReference type="InterPro" id="IPR005467">
    <property type="entry name" value="His_kinase_dom"/>
</dbReference>
<dbReference type="InterPro" id="IPR000014">
    <property type="entry name" value="PAS"/>
</dbReference>
<dbReference type="Pfam" id="PF13426">
    <property type="entry name" value="PAS_9"/>
    <property type="match status" value="1"/>
</dbReference>
<keyword evidence="9" id="KW-0812">Transmembrane</keyword>
<evidence type="ECO:0000256" key="8">
    <source>
        <dbReference type="ARBA" id="ARBA00023136"/>
    </source>
</evidence>
<comment type="catalytic activity">
    <reaction evidence="1">
        <text>ATP + protein L-histidine = ADP + protein N-phospho-L-histidine.</text>
        <dbReference type="EC" id="2.7.13.3"/>
    </reaction>
</comment>
<dbReference type="SUPFAM" id="SSF47384">
    <property type="entry name" value="Homodimeric domain of signal transducing histidine kinase"/>
    <property type="match status" value="1"/>
</dbReference>
<dbReference type="SUPFAM" id="SSF55785">
    <property type="entry name" value="PYP-like sensor domain (PAS domain)"/>
    <property type="match status" value="1"/>
</dbReference>
<feature type="domain" description="PAS" evidence="11">
    <location>
        <begin position="252"/>
        <end position="292"/>
    </location>
</feature>
<dbReference type="Gene3D" id="1.10.287.130">
    <property type="match status" value="1"/>
</dbReference>
<comment type="subcellular location">
    <subcellularLocation>
        <location evidence="2">Membrane</location>
    </subcellularLocation>
</comment>